<dbReference type="InterPro" id="IPR051055">
    <property type="entry name" value="PIF1_helicase"/>
</dbReference>
<dbReference type="InterPro" id="IPR011990">
    <property type="entry name" value="TPR-like_helical_dom_sf"/>
</dbReference>
<evidence type="ECO:0000313" key="4">
    <source>
        <dbReference type="EMBL" id="MBO8432627.1"/>
    </source>
</evidence>
<sequence>MKTNSIDPQNKQQRLAYDLIANTNSCFFLTGRAGTGKTTFLHKVQEICPKQFITLAPTGVAAILAGGMTLHSFFGLPLGVCDAKTIGSMNEANREVLSHADTLLIDEASMVRCDIVDAIDRTMRRVLRSPYPFGGKQVVFIGDLFQLPPIVHRQEEKDLLRDLYNSDSYFFYQAHVLRQIDMVTIEFQKVYRQEDKMFLSTLDHVRCNQVNDKDLELLNSRVCAPSAQDGMVIRLAPINKVADNINKKRLSEIDSQEYAYEGTINGEFEGKLPVEQTLNLKVGAQVMFTRNDSQRRWVNGTLGKVAKLSEDEIQVTVDQGETYTVPLCTWESYRYEYDREAKQLKKEATGTFTQYPLKLAWAITVHKSQGTTFDRVSIDLSRMMFAPGQLYVALSRVRSIEGLFLTKAITPKQIRTSQEVLSFASHFNDEKRISNELESGKAVYQALKKDDYDQAAQEYLYLIEKKACLGHVKEAIQQSKRFLDTVICDEHLFGRVQPAPEHLKQNGHWSSHFLVALLDLYAGLTEEALCYIQKVLERHQCVEALFIQSRCLEKLGRYQEADLANIRLANLFDQNKPDAKVIYMIAMLNEMHIGDPGIELMRGLVAAKPKYDPAILAFRSIMKKRNLLLAQPEDESVPLIDDFNANTDNEVFAAQLKECRAQDGRAVKILCEQIECSDNYRGQDEDEGQNGTGSQDGAKQQDGNVAQNGEQQNEGMDIAPDADYDDYYPSHSDLERDTWYAMTDGQYGEFPGSGVDYDWLGK</sequence>
<dbReference type="InterPro" id="IPR010285">
    <property type="entry name" value="DNA_helicase_pif1-like_DEAD"/>
</dbReference>
<dbReference type="Pfam" id="PF05970">
    <property type="entry name" value="PIF1"/>
    <property type="match status" value="1"/>
</dbReference>
<dbReference type="Gene3D" id="3.40.50.300">
    <property type="entry name" value="P-loop containing nucleotide triphosphate hydrolases"/>
    <property type="match status" value="2"/>
</dbReference>
<reference evidence="4" key="2">
    <citation type="journal article" date="2021" name="PeerJ">
        <title>Extensive microbial diversity within the chicken gut microbiome revealed by metagenomics and culture.</title>
        <authorList>
            <person name="Gilroy R."/>
            <person name="Ravi A."/>
            <person name="Getino M."/>
            <person name="Pursley I."/>
            <person name="Horton D.L."/>
            <person name="Alikhan N.F."/>
            <person name="Baker D."/>
            <person name="Gharbi K."/>
            <person name="Hall N."/>
            <person name="Watson M."/>
            <person name="Adriaenssens E.M."/>
            <person name="Foster-Nyarko E."/>
            <person name="Jarju S."/>
            <person name="Secka A."/>
            <person name="Antonio M."/>
            <person name="Oren A."/>
            <person name="Chaudhuri R.R."/>
            <person name="La Ragione R."/>
            <person name="Hildebrand F."/>
            <person name="Pallen M.J."/>
        </authorList>
    </citation>
    <scope>NUCLEOTIDE SEQUENCE</scope>
    <source>
        <strain evidence="4">2889</strain>
    </source>
</reference>
<comment type="caution">
    <text evidence="4">The sequence shown here is derived from an EMBL/GenBank/DDBJ whole genome shotgun (WGS) entry which is preliminary data.</text>
</comment>
<dbReference type="Proteomes" id="UP000823612">
    <property type="component" value="Unassembled WGS sequence"/>
</dbReference>
<dbReference type="Gene3D" id="2.30.30.940">
    <property type="match status" value="1"/>
</dbReference>
<accession>A0A9D9DSZ4</accession>
<feature type="compositionally biased region" description="Polar residues" evidence="1">
    <location>
        <begin position="692"/>
        <end position="714"/>
    </location>
</feature>
<dbReference type="SUPFAM" id="SSF48452">
    <property type="entry name" value="TPR-like"/>
    <property type="match status" value="1"/>
</dbReference>
<dbReference type="PANTHER" id="PTHR47642">
    <property type="entry name" value="ATP-DEPENDENT DNA HELICASE"/>
    <property type="match status" value="1"/>
</dbReference>
<name>A0A9D9DSZ4_9BACT</name>
<protein>
    <submittedName>
        <fullName evidence="4">AAA family ATPase</fullName>
    </submittedName>
</protein>
<dbReference type="EMBL" id="JADIMZ010000074">
    <property type="protein sequence ID" value="MBO8432627.1"/>
    <property type="molecule type" value="Genomic_DNA"/>
</dbReference>
<feature type="region of interest" description="Disordered" evidence="1">
    <location>
        <begin position="680"/>
        <end position="732"/>
    </location>
</feature>
<evidence type="ECO:0000259" key="3">
    <source>
        <dbReference type="Pfam" id="PF21530"/>
    </source>
</evidence>
<evidence type="ECO:0000313" key="5">
    <source>
        <dbReference type="Proteomes" id="UP000823612"/>
    </source>
</evidence>
<dbReference type="InterPro" id="IPR027417">
    <property type="entry name" value="P-loop_NTPase"/>
</dbReference>
<organism evidence="4 5">
    <name type="scientific">Candidatus Pullibacteroides excrementavium</name>
    <dbReference type="NCBI Taxonomy" id="2840905"/>
    <lineage>
        <taxon>Bacteria</taxon>
        <taxon>Pseudomonadati</taxon>
        <taxon>Bacteroidota</taxon>
        <taxon>Bacteroidia</taxon>
        <taxon>Bacteroidales</taxon>
        <taxon>Candidatus Pullibacteroides</taxon>
    </lineage>
</organism>
<reference evidence="4" key="1">
    <citation type="submission" date="2020-10" db="EMBL/GenBank/DDBJ databases">
        <authorList>
            <person name="Gilroy R."/>
        </authorList>
    </citation>
    <scope>NUCLEOTIDE SEQUENCE</scope>
    <source>
        <strain evidence="4">2889</strain>
    </source>
</reference>
<dbReference type="GO" id="GO:0000723">
    <property type="term" value="P:telomere maintenance"/>
    <property type="evidence" value="ECO:0007669"/>
    <property type="project" value="InterPro"/>
</dbReference>
<gene>
    <name evidence="4" type="ORF">IAB08_04980</name>
</gene>
<evidence type="ECO:0000256" key="1">
    <source>
        <dbReference type="SAM" id="MobiDB-lite"/>
    </source>
</evidence>
<evidence type="ECO:0000259" key="2">
    <source>
        <dbReference type="Pfam" id="PF05970"/>
    </source>
</evidence>
<feature type="domain" description="DNA helicase Pif1-like 2B" evidence="3">
    <location>
        <begin position="273"/>
        <end position="308"/>
    </location>
</feature>
<dbReference type="SUPFAM" id="SSF52540">
    <property type="entry name" value="P-loop containing nucleoside triphosphate hydrolases"/>
    <property type="match status" value="2"/>
</dbReference>
<feature type="domain" description="DNA helicase Pif1-like DEAD-box helicase" evidence="2">
    <location>
        <begin position="10"/>
        <end position="213"/>
    </location>
</feature>
<dbReference type="GO" id="GO:0006281">
    <property type="term" value="P:DNA repair"/>
    <property type="evidence" value="ECO:0007669"/>
    <property type="project" value="InterPro"/>
</dbReference>
<proteinExistence type="predicted"/>
<dbReference type="AlphaFoldDB" id="A0A9D9DSZ4"/>
<dbReference type="Pfam" id="PF21530">
    <property type="entry name" value="Pif1_2B_dom"/>
    <property type="match status" value="1"/>
</dbReference>
<dbReference type="Gene3D" id="1.25.40.10">
    <property type="entry name" value="Tetratricopeptide repeat domain"/>
    <property type="match status" value="1"/>
</dbReference>
<dbReference type="GO" id="GO:0003678">
    <property type="term" value="F:DNA helicase activity"/>
    <property type="evidence" value="ECO:0007669"/>
    <property type="project" value="InterPro"/>
</dbReference>
<dbReference type="InterPro" id="IPR049163">
    <property type="entry name" value="Pif1-like_2B_dom"/>
</dbReference>
<dbReference type="CDD" id="cd18809">
    <property type="entry name" value="SF1_C_RecD"/>
    <property type="match status" value="1"/>
</dbReference>